<dbReference type="AlphaFoldDB" id="A0A164ZXY8"/>
<organism evidence="1 2">
    <name type="scientific">Daphnia magna</name>
    <dbReference type="NCBI Taxonomy" id="35525"/>
    <lineage>
        <taxon>Eukaryota</taxon>
        <taxon>Metazoa</taxon>
        <taxon>Ecdysozoa</taxon>
        <taxon>Arthropoda</taxon>
        <taxon>Crustacea</taxon>
        <taxon>Branchiopoda</taxon>
        <taxon>Diplostraca</taxon>
        <taxon>Cladocera</taxon>
        <taxon>Anomopoda</taxon>
        <taxon>Daphniidae</taxon>
        <taxon>Daphnia</taxon>
    </lineage>
</organism>
<name>A0A164ZXY8_9CRUS</name>
<comment type="caution">
    <text evidence="1">The sequence shown here is derived from an EMBL/GenBank/DDBJ whole genome shotgun (WGS) entry which is preliminary data.</text>
</comment>
<dbReference type="Proteomes" id="UP000076858">
    <property type="component" value="Unassembled WGS sequence"/>
</dbReference>
<evidence type="ECO:0000313" key="1">
    <source>
        <dbReference type="EMBL" id="KZS16929.1"/>
    </source>
</evidence>
<gene>
    <name evidence="1" type="ORF">APZ42_017585</name>
</gene>
<accession>A0A164ZXY8</accession>
<keyword evidence="2" id="KW-1185">Reference proteome</keyword>
<protein>
    <submittedName>
        <fullName evidence="1">Uncharacterized protein</fullName>
    </submittedName>
</protein>
<dbReference type="EMBL" id="LRGB01000687">
    <property type="protein sequence ID" value="KZS16929.1"/>
    <property type="molecule type" value="Genomic_DNA"/>
</dbReference>
<sequence length="55" mass="6132">MSMKCNTVSIGDYFEKGFGITLPCTIVYPLEVSPTFPLIFYFGMTKRTLESQAGT</sequence>
<proteinExistence type="predicted"/>
<reference evidence="1 2" key="1">
    <citation type="submission" date="2016-03" db="EMBL/GenBank/DDBJ databases">
        <title>EvidentialGene: Evidence-directed Construction of Genes on Genomes.</title>
        <authorList>
            <person name="Gilbert D.G."/>
            <person name="Choi J.-H."/>
            <person name="Mockaitis K."/>
            <person name="Colbourne J."/>
            <person name="Pfrender M."/>
        </authorList>
    </citation>
    <scope>NUCLEOTIDE SEQUENCE [LARGE SCALE GENOMIC DNA]</scope>
    <source>
        <strain evidence="1 2">Xinb3</strain>
        <tissue evidence="1">Complete organism</tissue>
    </source>
</reference>
<evidence type="ECO:0000313" key="2">
    <source>
        <dbReference type="Proteomes" id="UP000076858"/>
    </source>
</evidence>